<dbReference type="PANTHER" id="PTHR42470:SF2">
    <property type="match status" value="1"/>
</dbReference>
<dbReference type="OMA" id="IYFWAQE"/>
<dbReference type="OrthoDB" id="4870743at2759"/>
<keyword evidence="4" id="KW-1185">Reference proteome</keyword>
<gene>
    <name evidence="3" type="ORF">LLEC1_03468</name>
</gene>
<dbReference type="Proteomes" id="UP000243081">
    <property type="component" value="Unassembled WGS sequence"/>
</dbReference>
<protein>
    <recommendedName>
        <fullName evidence="2">DUF7924 domain-containing protein</fullName>
    </recommendedName>
</protein>
<evidence type="ECO:0000313" key="3">
    <source>
        <dbReference type="EMBL" id="OAR00251.1"/>
    </source>
</evidence>
<reference evidence="3 4" key="1">
    <citation type="submission" date="2016-03" db="EMBL/GenBank/DDBJ databases">
        <title>Fine-scale spatial genetic structure of a fungal parasite of coffee scale insects.</title>
        <authorList>
            <person name="Jackson D."/>
            <person name="Zemenick K.A."/>
            <person name="Malloure B."/>
            <person name="Quandt C.A."/>
            <person name="James T.Y."/>
        </authorList>
    </citation>
    <scope>NUCLEOTIDE SEQUENCE [LARGE SCALE GENOMIC DNA]</scope>
    <source>
        <strain evidence="3 4">UM487</strain>
    </source>
</reference>
<comment type="caution">
    <text evidence="3">The sequence shown here is derived from an EMBL/GenBank/DDBJ whole genome shotgun (WGS) entry which is preliminary data.</text>
</comment>
<feature type="region of interest" description="Disordered" evidence="1">
    <location>
        <begin position="480"/>
        <end position="542"/>
    </location>
</feature>
<feature type="region of interest" description="Disordered" evidence="1">
    <location>
        <begin position="160"/>
        <end position="193"/>
    </location>
</feature>
<evidence type="ECO:0000256" key="1">
    <source>
        <dbReference type="SAM" id="MobiDB-lite"/>
    </source>
</evidence>
<feature type="compositionally biased region" description="Basic and acidic residues" evidence="1">
    <location>
        <begin position="179"/>
        <end position="193"/>
    </location>
</feature>
<dbReference type="InterPro" id="IPR057684">
    <property type="entry name" value="DUF7924"/>
</dbReference>
<dbReference type="AlphaFoldDB" id="A0A179IF44"/>
<feature type="compositionally biased region" description="Basic and acidic residues" evidence="1">
    <location>
        <begin position="493"/>
        <end position="511"/>
    </location>
</feature>
<feature type="compositionally biased region" description="Low complexity" evidence="1">
    <location>
        <begin position="480"/>
        <end position="489"/>
    </location>
</feature>
<accession>A0A179IF44</accession>
<feature type="domain" description="DUF7924" evidence="2">
    <location>
        <begin position="241"/>
        <end position="466"/>
    </location>
</feature>
<name>A0A179IF44_CORDF</name>
<evidence type="ECO:0000313" key="4">
    <source>
        <dbReference type="Proteomes" id="UP000243081"/>
    </source>
</evidence>
<sequence length="542" mass="61030">MPITRAQSATQKGHANLAPVDQGSCFMECERLLSLTTKQSRDLEAFRSKDGRRDSKNILNTIIPKYQMLESLHIRNSTASKCGMKRPFAAISHDSDSPEKPSRRFPGFDLVEDSVDSAANNHGSVHNPINPIYFWAQEGRWPKEYSEPKMEHLLARKKSLSSLSRKRSNSATSTTPSDQKPREEKSAPYRDPRYQTLLETKGTFMNKSSLDITTNSKAVCASLLENQQEVPEVSLFLDDIFESTCRKIVGRNEARVIQDISRLIVPSAESLATVEARHLEILTESVNEGWNNSISLTGTRPQSDYSVGFKRDAFNKGQLTKLSPFIGDFTGGDQSFFMATYYMYFPFLTCEVKCGTSALEVADRQNAHSMTLAVRAVTELFRAVKREAEVHREILAFSISHDHRSVRIYGHYPVIDGKDTKYYRHPIRTFDFTELDGKEKWTAYRFTKSVYDSWMQSHFARLSSAIDQLPADLDFDNPSLPSLPSTELSQGLESHHLSKSDLESTSHHIEQDSQSSSAKPGQITASTSLTNSGKAKKRKGEK</sequence>
<organism evidence="3 4">
    <name type="scientific">Cordyceps confragosa</name>
    <name type="common">Lecanicillium lecanii</name>
    <dbReference type="NCBI Taxonomy" id="2714763"/>
    <lineage>
        <taxon>Eukaryota</taxon>
        <taxon>Fungi</taxon>
        <taxon>Dikarya</taxon>
        <taxon>Ascomycota</taxon>
        <taxon>Pezizomycotina</taxon>
        <taxon>Sordariomycetes</taxon>
        <taxon>Hypocreomycetidae</taxon>
        <taxon>Hypocreales</taxon>
        <taxon>Cordycipitaceae</taxon>
        <taxon>Akanthomyces</taxon>
    </lineage>
</organism>
<dbReference type="Pfam" id="PF25545">
    <property type="entry name" value="DUF7924"/>
    <property type="match status" value="1"/>
</dbReference>
<dbReference type="EMBL" id="LUKN01001777">
    <property type="protein sequence ID" value="OAR00251.1"/>
    <property type="molecule type" value="Genomic_DNA"/>
</dbReference>
<dbReference type="PANTHER" id="PTHR42470">
    <property type="entry name" value="VAST DOMAIN-CONTAINING PROTEIN"/>
    <property type="match status" value="1"/>
</dbReference>
<feature type="compositionally biased region" description="Polar residues" evidence="1">
    <location>
        <begin position="512"/>
        <end position="533"/>
    </location>
</feature>
<evidence type="ECO:0000259" key="2">
    <source>
        <dbReference type="Pfam" id="PF25545"/>
    </source>
</evidence>
<proteinExistence type="predicted"/>